<evidence type="ECO:0000313" key="3">
    <source>
        <dbReference type="Proteomes" id="UP000553632"/>
    </source>
</evidence>
<protein>
    <submittedName>
        <fullName evidence="2">Uncharacterized protein</fullName>
    </submittedName>
</protein>
<reference evidence="2 3" key="1">
    <citation type="submission" date="2020-04" db="EMBL/GenBank/DDBJ databases">
        <title>Perkinsus olseni comparative genomics.</title>
        <authorList>
            <person name="Bogema D.R."/>
        </authorList>
    </citation>
    <scope>NUCLEOTIDE SEQUENCE [LARGE SCALE GENOMIC DNA]</scope>
    <source>
        <strain evidence="2 3">ATCC PRA-207</strain>
    </source>
</reference>
<feature type="region of interest" description="Disordered" evidence="1">
    <location>
        <begin position="269"/>
        <end position="306"/>
    </location>
</feature>
<dbReference type="EMBL" id="JABANO010040796">
    <property type="protein sequence ID" value="KAF4682365.1"/>
    <property type="molecule type" value="Genomic_DNA"/>
</dbReference>
<evidence type="ECO:0000256" key="1">
    <source>
        <dbReference type="SAM" id="MobiDB-lite"/>
    </source>
</evidence>
<name>A0A7J6NEP0_PEROL</name>
<comment type="caution">
    <text evidence="2">The sequence shown here is derived from an EMBL/GenBank/DDBJ whole genome shotgun (WGS) entry which is preliminary data.</text>
</comment>
<feature type="compositionally biased region" description="Low complexity" evidence="1">
    <location>
        <begin position="269"/>
        <end position="297"/>
    </location>
</feature>
<sequence length="506" mass="55641">MNASPGDWVVSSELRSTLQLRGKSNQRQSRRVKTIRHPMSYRSRVDDATTRKALEQQREERQCYIQYLRRVFSNPSPCRPRVLSRTPAPTKQRKSKEISTGKAGAGLSKVDLGVARPAAVESGHLQTSGGWGDIHSDIIEQQLNDDAESSSVASSIKTEISTEESASKDDHNTERKGPEVFGKIRLLRHRKRGEPSSHPLHPGYLLSVLAPSTRDGKPNTTKSPVVDKVAAQPRQPLVVEASCEEPDSEPPRAVVPRIIAPVVARTTRKTAMPATKKAAPIVSSLGPGSPSPRLEGGPSHRRMDGRPSASVLCREMLGQRWQSLTEEEDKLRQSLLRIDDGPLGRMLPRRSEGPTIDSNWSAGTTLDEDELRRSLSRLEAAFTKLQERRDQPIRDRLSRGASRGAVERRRKPTTARRATIPGTPQQRGGTLPYGGSLVCQVDNHGPVDDVAFLSSPILIALAHLMQQQQGNAPGAAATLILEDQLKRIVTNDARIKHKQKMAGLIP</sequence>
<organism evidence="2 3">
    <name type="scientific">Perkinsus olseni</name>
    <name type="common">Perkinsus atlanticus</name>
    <dbReference type="NCBI Taxonomy" id="32597"/>
    <lineage>
        <taxon>Eukaryota</taxon>
        <taxon>Sar</taxon>
        <taxon>Alveolata</taxon>
        <taxon>Perkinsozoa</taxon>
        <taxon>Perkinsea</taxon>
        <taxon>Perkinsida</taxon>
        <taxon>Perkinsidae</taxon>
        <taxon>Perkinsus</taxon>
    </lineage>
</organism>
<feature type="region of interest" description="Disordered" evidence="1">
    <location>
        <begin position="389"/>
        <end position="431"/>
    </location>
</feature>
<evidence type="ECO:0000313" key="2">
    <source>
        <dbReference type="EMBL" id="KAF4682365.1"/>
    </source>
</evidence>
<feature type="compositionally biased region" description="Basic and acidic residues" evidence="1">
    <location>
        <begin position="165"/>
        <end position="178"/>
    </location>
</feature>
<feature type="compositionally biased region" description="Basic and acidic residues" evidence="1">
    <location>
        <begin position="389"/>
        <end position="398"/>
    </location>
</feature>
<accession>A0A7J6NEP0</accession>
<dbReference type="AlphaFoldDB" id="A0A7J6NEP0"/>
<dbReference type="Proteomes" id="UP000553632">
    <property type="component" value="Unassembled WGS sequence"/>
</dbReference>
<feature type="region of interest" description="Disordered" evidence="1">
    <location>
        <begin position="78"/>
        <end position="104"/>
    </location>
</feature>
<feature type="region of interest" description="Disordered" evidence="1">
    <location>
        <begin position="144"/>
        <end position="180"/>
    </location>
</feature>
<proteinExistence type="predicted"/>
<keyword evidence="3" id="KW-1185">Reference proteome</keyword>
<feature type="non-terminal residue" evidence="2">
    <location>
        <position position="1"/>
    </location>
</feature>
<gene>
    <name evidence="2" type="ORF">FOZ63_027068</name>
</gene>